<dbReference type="Pfam" id="PF00335">
    <property type="entry name" value="Tetraspanin"/>
    <property type="match status" value="1"/>
</dbReference>
<keyword evidence="4 6" id="KW-0472">Membrane</keyword>
<evidence type="ECO:0000256" key="3">
    <source>
        <dbReference type="ARBA" id="ARBA00022989"/>
    </source>
</evidence>
<feature type="region of interest" description="Disordered" evidence="5">
    <location>
        <begin position="266"/>
        <end position="290"/>
    </location>
</feature>
<feature type="transmembrane region" description="Helical" evidence="6">
    <location>
        <begin position="224"/>
        <end position="249"/>
    </location>
</feature>
<dbReference type="InterPro" id="IPR018499">
    <property type="entry name" value="Tetraspanin/Peripherin"/>
</dbReference>
<keyword evidence="2 6" id="KW-0812">Transmembrane</keyword>
<dbReference type="InterPro" id="IPR008952">
    <property type="entry name" value="Tetraspanin_EC2_sf"/>
</dbReference>
<organism evidence="7 8">
    <name type="scientific">Ataeniobius toweri</name>
    <dbReference type="NCBI Taxonomy" id="208326"/>
    <lineage>
        <taxon>Eukaryota</taxon>
        <taxon>Metazoa</taxon>
        <taxon>Chordata</taxon>
        <taxon>Craniata</taxon>
        <taxon>Vertebrata</taxon>
        <taxon>Euteleostomi</taxon>
        <taxon>Actinopterygii</taxon>
        <taxon>Neopterygii</taxon>
        <taxon>Teleostei</taxon>
        <taxon>Neoteleostei</taxon>
        <taxon>Acanthomorphata</taxon>
        <taxon>Ovalentaria</taxon>
        <taxon>Atherinomorphae</taxon>
        <taxon>Cyprinodontiformes</taxon>
        <taxon>Goodeidae</taxon>
        <taxon>Ataeniobius</taxon>
    </lineage>
</organism>
<proteinExistence type="predicted"/>
<evidence type="ECO:0000313" key="7">
    <source>
        <dbReference type="EMBL" id="MED6232187.1"/>
    </source>
</evidence>
<feature type="transmembrane region" description="Helical" evidence="6">
    <location>
        <begin position="12"/>
        <end position="37"/>
    </location>
</feature>
<evidence type="ECO:0000256" key="2">
    <source>
        <dbReference type="ARBA" id="ARBA00022692"/>
    </source>
</evidence>
<keyword evidence="3 6" id="KW-1133">Transmembrane helix</keyword>
<accession>A0ABU7A279</accession>
<gene>
    <name evidence="7" type="ORF">ATANTOWER_023922</name>
</gene>
<evidence type="ECO:0008006" key="9">
    <source>
        <dbReference type="Google" id="ProtNLM"/>
    </source>
</evidence>
<evidence type="ECO:0000256" key="1">
    <source>
        <dbReference type="ARBA" id="ARBA00004141"/>
    </source>
</evidence>
<feature type="transmembrane region" description="Helical" evidence="6">
    <location>
        <begin position="82"/>
        <end position="107"/>
    </location>
</feature>
<protein>
    <recommendedName>
        <fullName evidence="9">Tetraspanin</fullName>
    </recommendedName>
</protein>
<keyword evidence="8" id="KW-1185">Reference proteome</keyword>
<dbReference type="Proteomes" id="UP001345963">
    <property type="component" value="Unassembled WGS sequence"/>
</dbReference>
<sequence>MKLEVKIELLKFCFAVLNSIFLVLGLSVMGCGVWILFNTGSFLNVLSSAELRVAAAGLFMIGGVVVLISLTGCVGATMENRILLLVYLVFLVVLVLGQLFVTFLLLLKKDKINQSLTETLDQIISQYGNSSDSGSRVMDNVQKNSKCCGRTGPADWLKNSFIQTLNLTSPDVLPCSCFKSVQPAFNSSWCSENSSFTELGIDEGIESFNQSCGQKISGWLKENILTIVAMGAILILLQMVELSIGALLFRMFGEKNKRVVGLSHAHLDSSPDNDPDSGEQNYAFHNPDEDPNYMTAVDANNMAYDHYNQNQAQGYQDPVYRYHDYQDQNQGYQEAVQPY</sequence>
<feature type="transmembrane region" description="Helical" evidence="6">
    <location>
        <begin position="49"/>
        <end position="70"/>
    </location>
</feature>
<evidence type="ECO:0000256" key="5">
    <source>
        <dbReference type="SAM" id="MobiDB-lite"/>
    </source>
</evidence>
<dbReference type="PANTHER" id="PTHR19282:SF159">
    <property type="entry name" value="TETRASPANIN-15"/>
    <property type="match status" value="1"/>
</dbReference>
<dbReference type="SUPFAM" id="SSF48652">
    <property type="entry name" value="Tetraspanin"/>
    <property type="match status" value="1"/>
</dbReference>
<evidence type="ECO:0000256" key="4">
    <source>
        <dbReference type="ARBA" id="ARBA00023136"/>
    </source>
</evidence>
<evidence type="ECO:0000313" key="8">
    <source>
        <dbReference type="Proteomes" id="UP001345963"/>
    </source>
</evidence>
<comment type="caution">
    <text evidence="7">The sequence shown here is derived from an EMBL/GenBank/DDBJ whole genome shotgun (WGS) entry which is preliminary data.</text>
</comment>
<dbReference type="EMBL" id="JAHUTI010000538">
    <property type="protein sequence ID" value="MED6232187.1"/>
    <property type="molecule type" value="Genomic_DNA"/>
</dbReference>
<dbReference type="PROSITE" id="PS51257">
    <property type="entry name" value="PROKAR_LIPOPROTEIN"/>
    <property type="match status" value="1"/>
</dbReference>
<dbReference type="PRINTS" id="PR00259">
    <property type="entry name" value="TMFOUR"/>
</dbReference>
<evidence type="ECO:0000256" key="6">
    <source>
        <dbReference type="SAM" id="Phobius"/>
    </source>
</evidence>
<reference evidence="7 8" key="1">
    <citation type="submission" date="2021-07" db="EMBL/GenBank/DDBJ databases">
        <authorList>
            <person name="Palmer J.M."/>
        </authorList>
    </citation>
    <scope>NUCLEOTIDE SEQUENCE [LARGE SCALE GENOMIC DNA]</scope>
    <source>
        <strain evidence="7 8">AT_MEX2019</strain>
        <tissue evidence="7">Muscle</tissue>
    </source>
</reference>
<dbReference type="PANTHER" id="PTHR19282">
    <property type="entry name" value="TETRASPANIN"/>
    <property type="match status" value="1"/>
</dbReference>
<comment type="subcellular location">
    <subcellularLocation>
        <location evidence="1">Membrane</location>
        <topology evidence="1">Multi-pass membrane protein</topology>
    </subcellularLocation>
</comment>
<name>A0ABU7A279_9TELE</name>
<dbReference type="Gene3D" id="1.10.1450.10">
    <property type="entry name" value="Tetraspanin"/>
    <property type="match status" value="1"/>
</dbReference>